<dbReference type="PANTHER" id="PTHR36911">
    <property type="entry name" value="LIM ZINC-BINDING DOMAIN-CONTAINING PROTEIN-RELATED"/>
    <property type="match status" value="1"/>
</dbReference>
<name>W7JY76_PLAFO</name>
<feature type="region of interest" description="Disordered" evidence="1">
    <location>
        <begin position="1126"/>
        <end position="1210"/>
    </location>
</feature>
<feature type="region of interest" description="Disordered" evidence="1">
    <location>
        <begin position="88"/>
        <end position="155"/>
    </location>
</feature>
<evidence type="ECO:0000313" key="2">
    <source>
        <dbReference type="EMBL" id="EWC89973.1"/>
    </source>
</evidence>
<protein>
    <submittedName>
        <fullName evidence="2">Uncharacterized protein</fullName>
    </submittedName>
</protein>
<evidence type="ECO:0000313" key="3">
    <source>
        <dbReference type="Proteomes" id="UP000030673"/>
    </source>
</evidence>
<dbReference type="PANTHER" id="PTHR36911:SF3">
    <property type="entry name" value="GATA ZINC FINGER DOMAIN-CONTAINING PROTEIN 4-RELATED"/>
    <property type="match status" value="1"/>
</dbReference>
<feature type="compositionally biased region" description="Polar residues" evidence="1">
    <location>
        <begin position="1126"/>
        <end position="1140"/>
    </location>
</feature>
<organism evidence="2 3">
    <name type="scientific">Plasmodium falciparum (isolate NF54)</name>
    <dbReference type="NCBI Taxonomy" id="5843"/>
    <lineage>
        <taxon>Eukaryota</taxon>
        <taxon>Sar</taxon>
        <taxon>Alveolata</taxon>
        <taxon>Apicomplexa</taxon>
        <taxon>Aconoidasida</taxon>
        <taxon>Haemosporida</taxon>
        <taxon>Plasmodiidae</taxon>
        <taxon>Plasmodium</taxon>
        <taxon>Plasmodium (Laverania)</taxon>
    </lineage>
</organism>
<dbReference type="OMA" id="GKQTCIQ"/>
<keyword evidence="3" id="KW-1185">Reference proteome</keyword>
<proteinExistence type="predicted"/>
<feature type="compositionally biased region" description="Basic and acidic residues" evidence="1">
    <location>
        <begin position="1143"/>
        <end position="1210"/>
    </location>
</feature>
<sequence length="1486" mass="176508">MENENEEEKIEIDSIERKFISQENILKELNRNVPMEKTPIEKVPNKTISNLKMPNLTVPILMTTNEGLKSSSTSKGITKICSNKMNDHREINDKNIKSDHNIKGDNNIKSDHNINRNNNKNKKTPLNKPINKKERQKSPKNYSLKSTEKSNKKEDKNYCQEIQKYVIKSKETLDNKDVIKSKETLDNEDVIKSKDIFDNKDVIKSEDTLDNKDVIKSKDYLNEKDILDEKRKVQILRVLNKYYFEKEYNDYILNREKQKDCTELLKDSSNKPYTFFVAGKFNLFSNFVLIKKLKDVGYNITYNMRRSNSLILGYDISNDILKKVENFKGEVFDEKSIMVHLKINVQNRMNLFIPINKYNGKRYKIYFNESNITNSPVCLINKKLHSFCKTMNTYIEHINMSNIDYKKLLNLKKIMNSFLLFLHMGRNKFQSDINSILFYYKRYYSLKKPLNEENIYNYIFFFKKICKLFSTCYVNNDMLTLKSNTSFEIYVNNNEALINDDKNNNEIKTLKIVKEFKQNNKDDNNNNIDIYSEFNSDIYSNEIYSNDIYSSDIYSNDIYSSDMNSEMIGKISSEFFNDMNSDMITKISFEMNNEINRQFNRKDFYSINKIHSNIIPSNILYSNIIPSNILYSNIIPSNILYSRNNSKFIGDNQEHILKYDSNKIHNSQVTSHKEGDLKNDYLNKDISTDPNFSSFDYMSSDDMDYYNNDQREDQHVKQQQKDNININDNNDDNDDNDNIRDNIRDNIHDNNNIVNIHDNNVVNIHDNNIVNIHDNNIVNSQNNPNVHLKNPQADSYKSLQERNNDIKEKTNFDEQIILENMKRSEKLININNLWSSFFEPNSLYEIAGHRNEILKLYKFIKKKINNKLNDKKYEYLDFSEKSTEYNNKCLKVDNVNIIFLLYPPNCGVKRLVELTCYACDLCPIYESKVQKYKNINYFFKYTHGLKGISIYNANRLDKHSMNELNTRNDVCICLYEDKNYIINNFNNFTLPILDNINHLLIKFSYPSKKALFYRCFAVSSCIIKNLRKKTFKILFEICKLKNLSYSIESIYNKVHLISSYINYIKANESCANNICTNSISHHLHTMNRFDYEESQRIHQDKRFGSNDSTNNNDIIYKKNVHVNNSNGYMDNNTTLFSNHTQIKKNDDKKKNDNKENDDKENDDKNNDDNNNDEKKKGDKKNDDKKNDEKKKGDKKNDENNDDNNNDKYFGKRKCKENSCEHIKYGKDDFWFPNNIIYEYIKTHLLNRFVIHNYEDIEEDIYDDYNVNNIEEDNLKKLNQLNKEYYFYGGFDLEEIYNIIYDSYDKLYIHNSSFILDFNINKNDNMLEDKIDYLYVDEKSQKDRQRILMNTLELFLYASILLKSKDINISYIAVDMAIYWNKFLYMNPCFTKKKKTKTKKKNNIQINVYQKEQSVNFNNNDYINQIKLKDHLKNKTDKCNKGYNDKVKKYKQLIMHFNSPFNFSSANIVYDILHNNKVVNFNLKKRA</sequence>
<feature type="region of interest" description="Disordered" evidence="1">
    <location>
        <begin position="712"/>
        <end position="739"/>
    </location>
</feature>
<dbReference type="EMBL" id="KE123757">
    <property type="protein sequence ID" value="EWC89973.1"/>
    <property type="molecule type" value="Genomic_DNA"/>
</dbReference>
<feature type="compositionally biased region" description="Basic and acidic residues" evidence="1">
    <location>
        <begin position="146"/>
        <end position="155"/>
    </location>
</feature>
<feature type="compositionally biased region" description="Basic and acidic residues" evidence="1">
    <location>
        <begin position="88"/>
        <end position="114"/>
    </location>
</feature>
<gene>
    <name evidence="2" type="ORF">PFNF54_01098</name>
</gene>
<evidence type="ECO:0000256" key="1">
    <source>
        <dbReference type="SAM" id="MobiDB-lite"/>
    </source>
</evidence>
<reference evidence="2 3" key="1">
    <citation type="submission" date="2013-02" db="EMBL/GenBank/DDBJ databases">
        <title>The Genome Sequence of Plasmodium falciparum NF54.</title>
        <authorList>
            <consortium name="The Broad Institute Genome Sequencing Platform"/>
            <consortium name="The Broad Institute Genome Sequencing Center for Infectious Disease"/>
            <person name="Neafsey D."/>
            <person name="Cheeseman I."/>
            <person name="Volkman S."/>
            <person name="Adams J."/>
            <person name="Walker B."/>
            <person name="Young S.K."/>
            <person name="Zeng Q."/>
            <person name="Gargeya S."/>
            <person name="Fitzgerald M."/>
            <person name="Haas B."/>
            <person name="Abouelleil A."/>
            <person name="Alvarado L."/>
            <person name="Arachchi H.M."/>
            <person name="Berlin A.M."/>
            <person name="Chapman S.B."/>
            <person name="Dewar J."/>
            <person name="Goldberg J."/>
            <person name="Griggs A."/>
            <person name="Gujja S."/>
            <person name="Hansen M."/>
            <person name="Howarth C."/>
            <person name="Imamovic A."/>
            <person name="Larimer J."/>
            <person name="McCowan C."/>
            <person name="Murphy C."/>
            <person name="Neiman D."/>
            <person name="Pearson M."/>
            <person name="Priest M."/>
            <person name="Roberts A."/>
            <person name="Saif S."/>
            <person name="Shea T."/>
            <person name="Sisk P."/>
            <person name="Sykes S."/>
            <person name="Wortman J."/>
            <person name="Nusbaum C."/>
            <person name="Birren B."/>
        </authorList>
    </citation>
    <scope>NUCLEOTIDE SEQUENCE [LARGE SCALE GENOMIC DNA]</scope>
    <source>
        <strain evidence="2 3">NF54</strain>
    </source>
</reference>
<accession>W7JY76</accession>
<dbReference type="Proteomes" id="UP000030673">
    <property type="component" value="Unassembled WGS sequence"/>
</dbReference>